<keyword evidence="1" id="KW-0732">Signal</keyword>
<dbReference type="HOGENOM" id="CLU_2402172_0_0_1"/>
<name>T1GVL1_MEGSC</name>
<feature type="chain" id="PRO_5004577675" description="Peptidase A2 domain-containing protein" evidence="1">
    <location>
        <begin position="19"/>
        <end position="93"/>
    </location>
</feature>
<evidence type="ECO:0000256" key="1">
    <source>
        <dbReference type="SAM" id="SignalP"/>
    </source>
</evidence>
<evidence type="ECO:0000313" key="2">
    <source>
        <dbReference type="EnsemblMetazoa" id="MESCA007821-PA"/>
    </source>
</evidence>
<dbReference type="EMBL" id="CAQQ02019615">
    <property type="status" value="NOT_ANNOTATED_CDS"/>
    <property type="molecule type" value="Genomic_DNA"/>
</dbReference>
<keyword evidence="3" id="KW-1185">Reference proteome</keyword>
<dbReference type="EnsemblMetazoa" id="MESCA007821-RA">
    <property type="protein sequence ID" value="MESCA007821-PA"/>
    <property type="gene ID" value="MESCA007821"/>
</dbReference>
<dbReference type="EMBL" id="CAQQ02019613">
    <property type="status" value="NOT_ANNOTATED_CDS"/>
    <property type="molecule type" value="Genomic_DNA"/>
</dbReference>
<sequence>MLRSLAVTLQLGLLISHGGDLDLCFAPRLKKINSVFAAQVSGRFVSSNVEEHPLVSKIRGGDKVIHSNMRLWILDLGASHTAIAKRRNSQSVA</sequence>
<evidence type="ECO:0000313" key="3">
    <source>
        <dbReference type="Proteomes" id="UP000015102"/>
    </source>
</evidence>
<accession>T1GVL1</accession>
<dbReference type="EMBL" id="CAQQ02019614">
    <property type="status" value="NOT_ANNOTATED_CDS"/>
    <property type="molecule type" value="Genomic_DNA"/>
</dbReference>
<proteinExistence type="predicted"/>
<reference evidence="2" key="2">
    <citation type="submission" date="2015-06" db="UniProtKB">
        <authorList>
            <consortium name="EnsemblMetazoa"/>
        </authorList>
    </citation>
    <scope>IDENTIFICATION</scope>
</reference>
<evidence type="ECO:0008006" key="4">
    <source>
        <dbReference type="Google" id="ProtNLM"/>
    </source>
</evidence>
<dbReference type="Proteomes" id="UP000015102">
    <property type="component" value="Unassembled WGS sequence"/>
</dbReference>
<organism evidence="2 3">
    <name type="scientific">Megaselia scalaris</name>
    <name type="common">Humpbacked fly</name>
    <name type="synonym">Phora scalaris</name>
    <dbReference type="NCBI Taxonomy" id="36166"/>
    <lineage>
        <taxon>Eukaryota</taxon>
        <taxon>Metazoa</taxon>
        <taxon>Ecdysozoa</taxon>
        <taxon>Arthropoda</taxon>
        <taxon>Hexapoda</taxon>
        <taxon>Insecta</taxon>
        <taxon>Pterygota</taxon>
        <taxon>Neoptera</taxon>
        <taxon>Endopterygota</taxon>
        <taxon>Diptera</taxon>
        <taxon>Brachycera</taxon>
        <taxon>Muscomorpha</taxon>
        <taxon>Platypezoidea</taxon>
        <taxon>Phoridae</taxon>
        <taxon>Megaseliini</taxon>
        <taxon>Megaselia</taxon>
    </lineage>
</organism>
<dbReference type="AlphaFoldDB" id="T1GVL1"/>
<feature type="signal peptide" evidence="1">
    <location>
        <begin position="1"/>
        <end position="18"/>
    </location>
</feature>
<reference evidence="3" key="1">
    <citation type="submission" date="2013-02" db="EMBL/GenBank/DDBJ databases">
        <authorList>
            <person name="Hughes D."/>
        </authorList>
    </citation>
    <scope>NUCLEOTIDE SEQUENCE</scope>
    <source>
        <strain>Durham</strain>
        <strain evidence="3">NC isolate 2 -- Noor lab</strain>
    </source>
</reference>
<protein>
    <recommendedName>
        <fullName evidence="4">Peptidase A2 domain-containing protein</fullName>
    </recommendedName>
</protein>